<sequence length="177" mass="21556">MSYEKLEKNIIDIIKEEQAKLGYRKETVRLYYPLRSLNHFFDGEYDIRRMKELLQDFCERVKDKLGDIQVTNEKERFCFAIPEKGVECIHDNMGKNEFIRDLVEAVQKHGCTIEDVVHVFYSYSQDIHYEKTNNGEFDYLIYFKGQHPDSYYYCFTVEENHMIYHRFLPEDYEDFEF</sequence>
<name>A0ABZ3EU03_9FIRM</name>
<evidence type="ECO:0000313" key="2">
    <source>
        <dbReference type="Proteomes" id="UP001451571"/>
    </source>
</evidence>
<dbReference type="InterPro" id="IPR024539">
    <property type="entry name" value="DUF3877"/>
</dbReference>
<reference evidence="1 2" key="1">
    <citation type="submission" date="2024-02" db="EMBL/GenBank/DDBJ databases">
        <title>Bacterial strain from lacustrine sediment.</title>
        <authorList>
            <person name="Petit C."/>
            <person name="Fadhlaoui K."/>
        </authorList>
    </citation>
    <scope>NUCLEOTIDE SEQUENCE [LARGE SCALE GENOMIC DNA]</scope>
    <source>
        <strain evidence="1 2">IPX-CK</strain>
    </source>
</reference>
<keyword evidence="2" id="KW-1185">Reference proteome</keyword>
<accession>A0ABZ3EU03</accession>
<proteinExistence type="predicted"/>
<evidence type="ECO:0000313" key="1">
    <source>
        <dbReference type="EMBL" id="XAH72794.1"/>
    </source>
</evidence>
<organism evidence="1 2">
    <name type="scientific">Kineothrix sedimenti</name>
    <dbReference type="NCBI Taxonomy" id="3123317"/>
    <lineage>
        <taxon>Bacteria</taxon>
        <taxon>Bacillati</taxon>
        <taxon>Bacillota</taxon>
        <taxon>Clostridia</taxon>
        <taxon>Lachnospirales</taxon>
        <taxon>Lachnospiraceae</taxon>
        <taxon>Kineothrix</taxon>
    </lineage>
</organism>
<dbReference type="RefSeq" id="WP_342756408.1">
    <property type="nucleotide sequence ID" value="NZ_CP146256.1"/>
</dbReference>
<dbReference type="Proteomes" id="UP001451571">
    <property type="component" value="Chromosome"/>
</dbReference>
<dbReference type="EMBL" id="CP146256">
    <property type="protein sequence ID" value="XAH72794.1"/>
    <property type="molecule type" value="Genomic_DNA"/>
</dbReference>
<protein>
    <submittedName>
        <fullName evidence="1">DUF3877 family protein</fullName>
    </submittedName>
</protein>
<dbReference type="Pfam" id="PF12993">
    <property type="entry name" value="DUF3877"/>
    <property type="match status" value="1"/>
</dbReference>
<gene>
    <name evidence="1" type="ORF">V6984_14930</name>
</gene>